<keyword evidence="8" id="KW-1185">Reference proteome</keyword>
<dbReference type="EMBL" id="LUCM01011521">
    <property type="protein sequence ID" value="KAA0183873.1"/>
    <property type="molecule type" value="Genomic_DNA"/>
</dbReference>
<dbReference type="SUPFAM" id="SSF52490">
    <property type="entry name" value="Tubulin nucleotide-binding domain-like"/>
    <property type="match status" value="1"/>
</dbReference>
<gene>
    <name evidence="7" type="ORF">FBUS_11386</name>
</gene>
<evidence type="ECO:0000256" key="3">
    <source>
        <dbReference type="ARBA" id="ARBA00022741"/>
    </source>
</evidence>
<protein>
    <submittedName>
        <fullName evidence="7">Tubulin delta chain</fullName>
    </submittedName>
</protein>
<dbReference type="PRINTS" id="PR01161">
    <property type="entry name" value="TUBULIN"/>
</dbReference>
<dbReference type="PANTHER" id="PTHR11588">
    <property type="entry name" value="TUBULIN"/>
    <property type="match status" value="1"/>
</dbReference>
<keyword evidence="2 5" id="KW-0493">Microtubule</keyword>
<proteinExistence type="inferred from homology"/>
<comment type="caution">
    <text evidence="7">The sequence shown here is derived from an EMBL/GenBank/DDBJ whole genome shotgun (WGS) entry which is preliminary data.</text>
</comment>
<accession>A0A8E0RNG2</accession>
<evidence type="ECO:0000256" key="2">
    <source>
        <dbReference type="ARBA" id="ARBA00022701"/>
    </source>
</evidence>
<keyword evidence="4 5" id="KW-0342">GTP-binding</keyword>
<dbReference type="OrthoDB" id="10250004at2759"/>
<dbReference type="InterPro" id="IPR000217">
    <property type="entry name" value="Tubulin"/>
</dbReference>
<sequence>MSVVQIQIGQCGNQLGAELLNTIYADSISKTSVPSADRAYAIEALSVFFDESSESRLQARCVQVDMEEKALDRLSLAARSRGTWYYPANNRLTAKCGSGNNWAYGFFVHASEIDNKLEEPIRNQLERCDLLDGLLITMSLAGGTGSGVGTQLLL</sequence>
<dbReference type="InterPro" id="IPR003008">
    <property type="entry name" value="Tubulin_FtsZ_GTPase"/>
</dbReference>
<dbReference type="GO" id="GO:0005525">
    <property type="term" value="F:GTP binding"/>
    <property type="evidence" value="ECO:0007669"/>
    <property type="project" value="UniProtKB-UniRule"/>
</dbReference>
<evidence type="ECO:0000256" key="5">
    <source>
        <dbReference type="RuleBase" id="RU000352"/>
    </source>
</evidence>
<dbReference type="InterPro" id="IPR036525">
    <property type="entry name" value="Tubulin/FtsZ_GTPase_sf"/>
</dbReference>
<evidence type="ECO:0000313" key="8">
    <source>
        <dbReference type="Proteomes" id="UP000728185"/>
    </source>
</evidence>
<keyword evidence="3 5" id="KW-0547">Nucleotide-binding</keyword>
<evidence type="ECO:0000256" key="4">
    <source>
        <dbReference type="ARBA" id="ARBA00023134"/>
    </source>
</evidence>
<dbReference type="InterPro" id="IPR017975">
    <property type="entry name" value="Tubulin_CS"/>
</dbReference>
<dbReference type="Proteomes" id="UP000728185">
    <property type="component" value="Unassembled WGS sequence"/>
</dbReference>
<dbReference type="GO" id="GO:0005874">
    <property type="term" value="C:microtubule"/>
    <property type="evidence" value="ECO:0007669"/>
    <property type="project" value="UniProtKB-KW"/>
</dbReference>
<comment type="similarity">
    <text evidence="1 5">Belongs to the tubulin family.</text>
</comment>
<dbReference type="GO" id="GO:0007017">
    <property type="term" value="P:microtubule-based process"/>
    <property type="evidence" value="ECO:0007669"/>
    <property type="project" value="InterPro"/>
</dbReference>
<dbReference type="AlphaFoldDB" id="A0A8E0RNG2"/>
<organism evidence="7 8">
    <name type="scientific">Fasciolopsis buskii</name>
    <dbReference type="NCBI Taxonomy" id="27845"/>
    <lineage>
        <taxon>Eukaryota</taxon>
        <taxon>Metazoa</taxon>
        <taxon>Spiralia</taxon>
        <taxon>Lophotrochozoa</taxon>
        <taxon>Platyhelminthes</taxon>
        <taxon>Trematoda</taxon>
        <taxon>Digenea</taxon>
        <taxon>Plagiorchiida</taxon>
        <taxon>Echinostomata</taxon>
        <taxon>Echinostomatoidea</taxon>
        <taxon>Fasciolidae</taxon>
        <taxon>Fasciolopsis</taxon>
    </lineage>
</organism>
<reference evidence="7" key="1">
    <citation type="submission" date="2019-05" db="EMBL/GenBank/DDBJ databases">
        <title>Annotation for the trematode Fasciolopsis buski.</title>
        <authorList>
            <person name="Choi Y.-J."/>
        </authorList>
    </citation>
    <scope>NUCLEOTIDE SEQUENCE</scope>
    <source>
        <strain evidence="7">HT</strain>
        <tissue evidence="7">Whole worm</tissue>
    </source>
</reference>
<feature type="domain" description="Tubulin/FtsZ GTPase" evidence="6">
    <location>
        <begin position="3"/>
        <end position="152"/>
    </location>
</feature>
<evidence type="ECO:0000313" key="7">
    <source>
        <dbReference type="EMBL" id="KAA0183873.1"/>
    </source>
</evidence>
<evidence type="ECO:0000256" key="1">
    <source>
        <dbReference type="ARBA" id="ARBA00009636"/>
    </source>
</evidence>
<dbReference type="Gene3D" id="3.40.50.1440">
    <property type="entry name" value="Tubulin/FtsZ, GTPase domain"/>
    <property type="match status" value="1"/>
</dbReference>
<dbReference type="PROSITE" id="PS00227">
    <property type="entry name" value="TUBULIN"/>
    <property type="match status" value="1"/>
</dbReference>
<dbReference type="Pfam" id="PF00091">
    <property type="entry name" value="Tubulin"/>
    <property type="match status" value="1"/>
</dbReference>
<evidence type="ECO:0000259" key="6">
    <source>
        <dbReference type="Pfam" id="PF00091"/>
    </source>
</evidence>
<name>A0A8E0RNG2_9TREM</name>